<dbReference type="Gene3D" id="1.10.533.10">
    <property type="entry name" value="Death Domain, Fas"/>
    <property type="match status" value="2"/>
</dbReference>
<sequence length="854" mass="96553">MVNMDQVPNHPPQSTFRYVKELTEDENKVLSTDVELDHIRAKNNLKMRKDLKKISDQLSTENITDIKFLLRDLIPLGKLEQVKSGIHLYDALESQQLMRISFDEPNFELLVDLLYFIFRYDLLLILGCEQHNIKARLKLRPSTCRISEYRLMLYKIIINLQEQEKRAMIGEARPWFNHLPKEQFECIKSLQMLFIQMEKIRYLAEDKVDKLQWLLHKIGSMDLVEDLKKYKRNHYCGASYGEGNIEEASPYAGDINNTYNVNPQALDLHVKHQKYAMTVPLTDPKGPPSRPSEESEPEFEKSSSKDLLQATDPYSFPPPQSPGLSDQVKMVAIEDKGNKLLNQTVNKYEASENIPSINHEPIVPASIDELSDDEQMDDSDSHRSDFDDSSDSLASPINIARPPGTRDNMNASLDNRTISNAQDLTQFMLPGDSTNVNKHDKLLPNRNDNNLEEVQYLEFGKDKQWIPKSQRIANLATTQSASPVSPSPKAPEPHPSPSLVSGSGGNKVGLNLVSELHGAKSSKGKDDIHVSERRGHVSQAGQVQGQGKLLVGAYQSASPVNSQDLTINNLETDSEPEVVSQMLESYTIESKPKGLCLIFNNYKFDKLPGGQNSQVQALEDRNGTDVDLEKLKKLFTQLGFQVVVEENLTSCDMLNKSVAYSRTRKFSEFHEKSDAFVWCILSHGIRDAVFGTDGKEVNINSLTYFFKGSNCPELIGKPKMLFVQACRGIHESKAVVPLKKSEQFRTDGPTATTPDEADWVIGQATSQGHMSFRSESHGTWYITKLCENLNRYHGRKYDLLQILTKVNQDLAKGEADFEDKYGNSYIGKQQPVPYFTINKNIYLTCINSKCKRCS</sequence>
<dbReference type="OrthoDB" id="6114029at2759"/>
<dbReference type="EMBL" id="CAIIXF020000007">
    <property type="protein sequence ID" value="CAH1789637.1"/>
    <property type="molecule type" value="Genomic_DNA"/>
</dbReference>
<feature type="region of interest" description="Disordered" evidence="5">
    <location>
        <begin position="477"/>
        <end position="507"/>
    </location>
</feature>
<evidence type="ECO:0000313" key="7">
    <source>
        <dbReference type="Proteomes" id="UP000749559"/>
    </source>
</evidence>
<keyword evidence="3" id="KW-0677">Repeat</keyword>
<dbReference type="GO" id="GO:0006915">
    <property type="term" value="P:apoptotic process"/>
    <property type="evidence" value="ECO:0007669"/>
    <property type="project" value="UniProtKB-KW"/>
</dbReference>
<evidence type="ECO:0000256" key="1">
    <source>
        <dbReference type="ARBA" id="ARBA00010134"/>
    </source>
</evidence>
<dbReference type="Pfam" id="PF01335">
    <property type="entry name" value="DED"/>
    <property type="match status" value="2"/>
</dbReference>
<feature type="region of interest" description="Disordered" evidence="5">
    <location>
        <begin position="371"/>
        <end position="410"/>
    </location>
</feature>
<keyword evidence="7" id="KW-1185">Reference proteome</keyword>
<dbReference type="Proteomes" id="UP000749559">
    <property type="component" value="Unassembled WGS sequence"/>
</dbReference>
<organism evidence="6 7">
    <name type="scientific">Owenia fusiformis</name>
    <name type="common">Polychaete worm</name>
    <dbReference type="NCBI Taxonomy" id="6347"/>
    <lineage>
        <taxon>Eukaryota</taxon>
        <taxon>Metazoa</taxon>
        <taxon>Spiralia</taxon>
        <taxon>Lophotrochozoa</taxon>
        <taxon>Annelida</taxon>
        <taxon>Polychaeta</taxon>
        <taxon>Sedentaria</taxon>
        <taxon>Canalipalpata</taxon>
        <taxon>Sabellida</taxon>
        <taxon>Oweniida</taxon>
        <taxon>Oweniidae</taxon>
        <taxon>Owenia</taxon>
    </lineage>
</organism>
<dbReference type="SUPFAM" id="SSF47986">
    <property type="entry name" value="DEATH domain"/>
    <property type="match status" value="2"/>
</dbReference>
<evidence type="ECO:0000256" key="3">
    <source>
        <dbReference type="ARBA" id="ARBA00022737"/>
    </source>
</evidence>
<dbReference type="InterPro" id="IPR001875">
    <property type="entry name" value="DED_dom"/>
</dbReference>
<dbReference type="GO" id="GO:0005737">
    <property type="term" value="C:cytoplasm"/>
    <property type="evidence" value="ECO:0007669"/>
    <property type="project" value="UniProtKB-ARBA"/>
</dbReference>
<dbReference type="SMART" id="SM00031">
    <property type="entry name" value="DED"/>
    <property type="match status" value="2"/>
</dbReference>
<name>A0A8J1TR11_OWEFU</name>
<dbReference type="PROSITE" id="PS01122">
    <property type="entry name" value="CASPASE_CYS"/>
    <property type="match status" value="1"/>
</dbReference>
<evidence type="ECO:0000256" key="4">
    <source>
        <dbReference type="RuleBase" id="RU003971"/>
    </source>
</evidence>
<dbReference type="PANTHER" id="PTHR48169:SF7">
    <property type="entry name" value="CASPASE 10"/>
    <property type="match status" value="1"/>
</dbReference>
<dbReference type="Pfam" id="PF00656">
    <property type="entry name" value="Peptidase_C14"/>
    <property type="match status" value="1"/>
</dbReference>
<dbReference type="InterPro" id="IPR002138">
    <property type="entry name" value="Pept_C14_p10"/>
</dbReference>
<dbReference type="PANTHER" id="PTHR48169">
    <property type="entry name" value="DED DOMAIN-CONTAINING PROTEIN"/>
    <property type="match status" value="1"/>
</dbReference>
<dbReference type="PROSITE" id="PS50168">
    <property type="entry name" value="DED"/>
    <property type="match status" value="2"/>
</dbReference>
<evidence type="ECO:0000256" key="2">
    <source>
        <dbReference type="ARBA" id="ARBA00022703"/>
    </source>
</evidence>
<accession>A0A8J1TR11</accession>
<protein>
    <submittedName>
        <fullName evidence="6">Uncharacterized protein</fullName>
    </submittedName>
</protein>
<dbReference type="SMART" id="SM00115">
    <property type="entry name" value="CASc"/>
    <property type="match status" value="1"/>
</dbReference>
<dbReference type="PRINTS" id="PR00376">
    <property type="entry name" value="IL1BCENZYME"/>
</dbReference>
<dbReference type="PROSITE" id="PS50207">
    <property type="entry name" value="CASPASE_P10"/>
    <property type="match status" value="1"/>
</dbReference>
<evidence type="ECO:0000256" key="5">
    <source>
        <dbReference type="SAM" id="MobiDB-lite"/>
    </source>
</evidence>
<dbReference type="InterPro" id="IPR001309">
    <property type="entry name" value="Pept_C14_p20"/>
</dbReference>
<dbReference type="CDD" id="cd00032">
    <property type="entry name" value="CASc"/>
    <property type="match status" value="1"/>
</dbReference>
<comment type="similarity">
    <text evidence="1 4">Belongs to the peptidase C14A family.</text>
</comment>
<comment type="caution">
    <text evidence="6">The sequence shown here is derived from an EMBL/GenBank/DDBJ whole genome shotgun (WGS) entry which is preliminary data.</text>
</comment>
<keyword evidence="2" id="KW-0053">Apoptosis</keyword>
<evidence type="ECO:0000313" key="6">
    <source>
        <dbReference type="EMBL" id="CAH1789637.1"/>
    </source>
</evidence>
<dbReference type="InterPro" id="IPR011600">
    <property type="entry name" value="Pept_C14_caspase"/>
</dbReference>
<dbReference type="InterPro" id="IPR015917">
    <property type="entry name" value="Pept_C14A"/>
</dbReference>
<dbReference type="GO" id="GO:0004197">
    <property type="term" value="F:cysteine-type endopeptidase activity"/>
    <property type="evidence" value="ECO:0007669"/>
    <property type="project" value="InterPro"/>
</dbReference>
<dbReference type="InterPro" id="IPR029030">
    <property type="entry name" value="Caspase-like_dom_sf"/>
</dbReference>
<dbReference type="InterPro" id="IPR011029">
    <property type="entry name" value="DEATH-like_dom_sf"/>
</dbReference>
<dbReference type="InterPro" id="IPR033139">
    <property type="entry name" value="Caspase_cys_AS"/>
</dbReference>
<dbReference type="GO" id="GO:0042981">
    <property type="term" value="P:regulation of apoptotic process"/>
    <property type="evidence" value="ECO:0007669"/>
    <property type="project" value="InterPro"/>
</dbReference>
<reference evidence="6" key="1">
    <citation type="submission" date="2022-03" db="EMBL/GenBank/DDBJ databases">
        <authorList>
            <person name="Martin C."/>
        </authorList>
    </citation>
    <scope>NUCLEOTIDE SEQUENCE</scope>
</reference>
<gene>
    <name evidence="6" type="ORF">OFUS_LOCUS14961</name>
</gene>
<dbReference type="SUPFAM" id="SSF52129">
    <property type="entry name" value="Caspase-like"/>
    <property type="match status" value="1"/>
</dbReference>
<feature type="region of interest" description="Disordered" evidence="5">
    <location>
        <begin position="279"/>
        <end position="325"/>
    </location>
</feature>
<feature type="compositionally biased region" description="Pro residues" evidence="5">
    <location>
        <begin position="485"/>
        <end position="496"/>
    </location>
</feature>
<dbReference type="GO" id="GO:0006508">
    <property type="term" value="P:proteolysis"/>
    <property type="evidence" value="ECO:0007669"/>
    <property type="project" value="InterPro"/>
</dbReference>
<dbReference type="Gene3D" id="3.40.50.1460">
    <property type="match status" value="1"/>
</dbReference>
<dbReference type="CDD" id="cd00045">
    <property type="entry name" value="DED"/>
    <property type="match status" value="1"/>
</dbReference>
<dbReference type="GO" id="GO:0051604">
    <property type="term" value="P:protein maturation"/>
    <property type="evidence" value="ECO:0007669"/>
    <property type="project" value="UniProtKB-ARBA"/>
</dbReference>
<dbReference type="PROSITE" id="PS50208">
    <property type="entry name" value="CASPASE_P20"/>
    <property type="match status" value="1"/>
</dbReference>
<proteinExistence type="inferred from homology"/>
<dbReference type="AlphaFoldDB" id="A0A8J1TR11"/>